<accession>A0A0P7UI23</accession>
<evidence type="ECO:0000313" key="2">
    <source>
        <dbReference type="Proteomes" id="UP000034805"/>
    </source>
</evidence>
<name>A0A0P7UI23_SCLFO</name>
<sequence length="98" mass="10971">MMLYFSIKPSGTLPTENLSLCLFDIQLELSFALQINSVTKTCFLHLANIIKTFFSTNSEPKLVHAFIPAQLTIATHCCPTFIISPIHFIQNAAPRMIT</sequence>
<dbReference type="AlphaFoldDB" id="A0A0P7UI23"/>
<proteinExistence type="predicted"/>
<comment type="caution">
    <text evidence="1">The sequence shown here is derived from an EMBL/GenBank/DDBJ whole genome shotgun (WGS) entry which is preliminary data.</text>
</comment>
<dbReference type="EMBL" id="JARO02003951">
    <property type="protein sequence ID" value="KPP69458.1"/>
    <property type="molecule type" value="Genomic_DNA"/>
</dbReference>
<reference evidence="1 2" key="1">
    <citation type="submission" date="2015-08" db="EMBL/GenBank/DDBJ databases">
        <title>The genome of the Asian arowana (Scleropages formosus).</title>
        <authorList>
            <person name="Tan M.H."/>
            <person name="Gan H.M."/>
            <person name="Croft L.J."/>
            <person name="Austin C.M."/>
        </authorList>
    </citation>
    <scope>NUCLEOTIDE SEQUENCE [LARGE SCALE GENOMIC DNA]</scope>
    <source>
        <strain evidence="1">Aro1</strain>
    </source>
</reference>
<dbReference type="Proteomes" id="UP000034805">
    <property type="component" value="Unassembled WGS sequence"/>
</dbReference>
<organism evidence="1 2">
    <name type="scientific">Scleropages formosus</name>
    <name type="common">Asian bonytongue</name>
    <name type="synonym">Osteoglossum formosum</name>
    <dbReference type="NCBI Taxonomy" id="113540"/>
    <lineage>
        <taxon>Eukaryota</taxon>
        <taxon>Metazoa</taxon>
        <taxon>Chordata</taxon>
        <taxon>Craniata</taxon>
        <taxon>Vertebrata</taxon>
        <taxon>Euteleostomi</taxon>
        <taxon>Actinopterygii</taxon>
        <taxon>Neopterygii</taxon>
        <taxon>Teleostei</taxon>
        <taxon>Osteoglossocephala</taxon>
        <taxon>Osteoglossomorpha</taxon>
        <taxon>Osteoglossiformes</taxon>
        <taxon>Osteoglossidae</taxon>
        <taxon>Scleropages</taxon>
    </lineage>
</organism>
<evidence type="ECO:0000313" key="1">
    <source>
        <dbReference type="EMBL" id="KPP69458.1"/>
    </source>
</evidence>
<gene>
    <name evidence="1" type="ORF">Z043_111781</name>
</gene>
<protein>
    <submittedName>
        <fullName evidence="1">Uncharacterized protein</fullName>
    </submittedName>
</protein>
<feature type="non-terminal residue" evidence="1">
    <location>
        <position position="98"/>
    </location>
</feature>